<feature type="domain" description="Agenet" evidence="3">
    <location>
        <begin position="15"/>
        <end position="93"/>
    </location>
</feature>
<sequence>MAGKRKDVNIERKTHFLSVGSQVEVSSDDEGFKGAWYVATILKSPFSSRKTFAKRKFKVLVQYHELITDNDENERLTEFVDASHIRPLPPPPDIDQSFEPHDVVDAFHRDGWWKAVVVKVQVLEKDNSKRYTVIFENPPEQFDFCSADLRFHWVWTDGNWVRPPKQKRMEGLKFGKGMAVEVSLNKENFQDAWFPAIVIEEVGFNSFLVECGSSRNNDENGLMREIVDSFHIRSPPPNLEVKNFEILETVDAFYDSSWRDGFITKILTDGRYNIFLKHANVEKQFSQSEIRPHLHLMNGSWVSYSRDVSIGIQCKEHSTHVDNNAKSPEVAIHIESSTAEWDHSEGKSSCENSRKNLLEHSTPCEAKSTSKKVNKRAPKIEDELSCPSKKFKRGKSANPLSPQACPAKLIPIKTTNQEVQVTDSALTKCSTQQLVDNAGSEGPFRGENIEPNQQEAGLNSEMKSSVIKGELNSQVTSQWDTAAGREDMTKGDSSEVIVEVDHIEKDAESSGALAEGRKGSYPENSYQLLDEEINLQKESDAIQQQKAGELHNVAGDGANEMNFKHCTAEEAELCTVIGFEPEGKEERQADEFTQSSAINVIVDSDLVKIQTTPFVKSSPIWKNVESLEAFQSLPQNPHFSPLIDCKEASREGSAIGHMLTFATVVDKTSKLHVDDPRMLFYSYLETLADLEMLGFDVKAVVDRLNKLLSIKDRQEQLQDQSKNVDIQIAECDHEKAKVKEDIDAIDKKLREIEEQRAMKVAMKVMKDSEIIALQEDANAISEDIVKSRQDFESLAAAPW</sequence>
<keyword evidence="2" id="KW-0341">Growth regulation</keyword>
<dbReference type="PANTHER" id="PTHR31917">
    <property type="entry name" value="AGENET DOMAIN-CONTAINING PROTEIN-RELATED"/>
    <property type="match status" value="1"/>
</dbReference>
<evidence type="ECO:0000313" key="5">
    <source>
        <dbReference type="Proteomes" id="UP001174677"/>
    </source>
</evidence>
<dbReference type="PANTHER" id="PTHR31917:SF142">
    <property type="entry name" value="AGENET DOMAIN-CONTAINING PROTEIN"/>
    <property type="match status" value="1"/>
</dbReference>
<feature type="domain" description="Agenet" evidence="3">
    <location>
        <begin position="172"/>
        <end position="240"/>
    </location>
</feature>
<keyword evidence="5" id="KW-1185">Reference proteome</keyword>
<dbReference type="EMBL" id="JARPOI010000003">
    <property type="protein sequence ID" value="KAJ9186136.1"/>
    <property type="molecule type" value="Genomic_DNA"/>
</dbReference>
<accession>A0ABQ9N0P6</accession>
<reference evidence="4" key="1">
    <citation type="journal article" date="2023" name="Plant Biotechnol. J.">
        <title>Chromosome-level wild Hevea brasiliensis genome provides new tools for genomic-assisted breeding and valuable loci to elevate rubber yield.</title>
        <authorList>
            <person name="Cheng H."/>
            <person name="Song X."/>
            <person name="Hu Y."/>
            <person name="Wu T."/>
            <person name="Yang Q."/>
            <person name="An Z."/>
            <person name="Feng S."/>
            <person name="Deng Z."/>
            <person name="Wu W."/>
            <person name="Zeng X."/>
            <person name="Tu M."/>
            <person name="Wang X."/>
            <person name="Huang H."/>
        </authorList>
    </citation>
    <scope>NUCLEOTIDE SEQUENCE</scope>
    <source>
        <strain evidence="4">MT/VB/25A 57/8</strain>
    </source>
</reference>
<dbReference type="InterPro" id="IPR014002">
    <property type="entry name" value="Agenet_dom_plant"/>
</dbReference>
<gene>
    <name evidence="4" type="ORF">P3X46_005671</name>
</gene>
<comment type="caution">
    <text evidence="4">The sequence shown here is derived from an EMBL/GenBank/DDBJ whole genome shotgun (WGS) entry which is preliminary data.</text>
</comment>
<organism evidence="4 5">
    <name type="scientific">Hevea brasiliensis</name>
    <name type="common">Para rubber tree</name>
    <name type="synonym">Siphonia brasiliensis</name>
    <dbReference type="NCBI Taxonomy" id="3981"/>
    <lineage>
        <taxon>Eukaryota</taxon>
        <taxon>Viridiplantae</taxon>
        <taxon>Streptophyta</taxon>
        <taxon>Embryophyta</taxon>
        <taxon>Tracheophyta</taxon>
        <taxon>Spermatophyta</taxon>
        <taxon>Magnoliopsida</taxon>
        <taxon>eudicotyledons</taxon>
        <taxon>Gunneridae</taxon>
        <taxon>Pentapetalae</taxon>
        <taxon>rosids</taxon>
        <taxon>fabids</taxon>
        <taxon>Malpighiales</taxon>
        <taxon>Euphorbiaceae</taxon>
        <taxon>Crotonoideae</taxon>
        <taxon>Micrandreae</taxon>
        <taxon>Hevea</taxon>
    </lineage>
</organism>
<evidence type="ECO:0000313" key="4">
    <source>
        <dbReference type="EMBL" id="KAJ9186136.1"/>
    </source>
</evidence>
<dbReference type="CDD" id="cd20405">
    <property type="entry name" value="Tudor_Agenet_AtDUF_rpt1_3"/>
    <property type="match status" value="2"/>
</dbReference>
<proteinExistence type="predicted"/>
<evidence type="ECO:0000256" key="1">
    <source>
        <dbReference type="ARBA" id="ARBA00022448"/>
    </source>
</evidence>
<keyword evidence="1" id="KW-0813">Transport</keyword>
<dbReference type="InterPro" id="IPR008395">
    <property type="entry name" value="Agenet-like_dom"/>
</dbReference>
<dbReference type="Proteomes" id="UP001174677">
    <property type="component" value="Chromosome 3"/>
</dbReference>
<dbReference type="InterPro" id="IPR007930">
    <property type="entry name" value="DUF724"/>
</dbReference>
<protein>
    <recommendedName>
        <fullName evidence="3">Agenet domain-containing protein</fullName>
    </recommendedName>
</protein>
<feature type="domain" description="Agenet" evidence="3">
    <location>
        <begin position="242"/>
        <end position="298"/>
    </location>
</feature>
<dbReference type="Pfam" id="PF05641">
    <property type="entry name" value="Agenet"/>
    <property type="match status" value="2"/>
</dbReference>
<evidence type="ECO:0000256" key="2">
    <source>
        <dbReference type="ARBA" id="ARBA00022604"/>
    </source>
</evidence>
<dbReference type="CDD" id="cd20406">
    <property type="entry name" value="Tudor_Agenet_AtDUF_rpt2_4"/>
    <property type="match status" value="2"/>
</dbReference>
<name>A0ABQ9N0P6_HEVBR</name>
<evidence type="ECO:0000259" key="3">
    <source>
        <dbReference type="SMART" id="SM00743"/>
    </source>
</evidence>
<feature type="domain" description="Agenet" evidence="3">
    <location>
        <begin position="96"/>
        <end position="157"/>
    </location>
</feature>
<dbReference type="Pfam" id="PF05266">
    <property type="entry name" value="DUF724"/>
    <property type="match status" value="1"/>
</dbReference>
<dbReference type="SMART" id="SM00743">
    <property type="entry name" value="Agenet"/>
    <property type="match status" value="4"/>
</dbReference>